<evidence type="ECO:0000256" key="5">
    <source>
        <dbReference type="SAM" id="SignalP"/>
    </source>
</evidence>
<comment type="subcellular location">
    <subcellularLocation>
        <location evidence="1">Cell envelope</location>
    </subcellularLocation>
</comment>
<evidence type="ECO:0000256" key="4">
    <source>
        <dbReference type="ARBA" id="ARBA00022729"/>
    </source>
</evidence>
<evidence type="ECO:0000256" key="2">
    <source>
        <dbReference type="ARBA" id="ARBA00008520"/>
    </source>
</evidence>
<dbReference type="CDD" id="cd13585">
    <property type="entry name" value="PBP2_TMBP_like"/>
    <property type="match status" value="1"/>
</dbReference>
<dbReference type="Proteomes" id="UP000474104">
    <property type="component" value="Unassembled WGS sequence"/>
</dbReference>
<evidence type="ECO:0000256" key="1">
    <source>
        <dbReference type="ARBA" id="ARBA00004196"/>
    </source>
</evidence>
<protein>
    <submittedName>
        <fullName evidence="6">Sugar ABC transporter substrate-binding protein</fullName>
    </submittedName>
</protein>
<keyword evidence="4 5" id="KW-0732">Signal</keyword>
<feature type="chain" id="PRO_5040960002" evidence="5">
    <location>
        <begin position="21"/>
        <end position="428"/>
    </location>
</feature>
<comment type="caution">
    <text evidence="6">The sequence shown here is derived from an EMBL/GenBank/DDBJ whole genome shotgun (WGS) entry which is preliminary data.</text>
</comment>
<dbReference type="GO" id="GO:0030313">
    <property type="term" value="C:cell envelope"/>
    <property type="evidence" value="ECO:0007669"/>
    <property type="project" value="UniProtKB-SubCell"/>
</dbReference>
<dbReference type="PANTHER" id="PTHR43649:SF31">
    <property type="entry name" value="SN-GLYCEROL-3-PHOSPHATE-BINDING PERIPLASMIC PROTEIN UGPB"/>
    <property type="match status" value="1"/>
</dbReference>
<dbReference type="PROSITE" id="PS51257">
    <property type="entry name" value="PROKAR_LIPOPROTEIN"/>
    <property type="match status" value="1"/>
</dbReference>
<dbReference type="RefSeq" id="WP_004075414.1">
    <property type="nucleotide sequence ID" value="NZ_VIRB01000079.1"/>
</dbReference>
<dbReference type="OrthoDB" id="362670at2"/>
<dbReference type="Gene3D" id="3.40.190.10">
    <property type="entry name" value="Periplasmic binding protein-like II"/>
    <property type="match status" value="1"/>
</dbReference>
<dbReference type="EMBL" id="VIRB01000079">
    <property type="protein sequence ID" value="NDO69688.1"/>
    <property type="molecule type" value="Genomic_DNA"/>
</dbReference>
<dbReference type="InterPro" id="IPR050490">
    <property type="entry name" value="Bact_solute-bd_prot1"/>
</dbReference>
<proteinExistence type="inferred from homology"/>
<evidence type="ECO:0000313" key="7">
    <source>
        <dbReference type="Proteomes" id="UP000474104"/>
    </source>
</evidence>
<accession>A0A9X5C8Q8</accession>
<comment type="similarity">
    <text evidence="2">Belongs to the bacterial solute-binding protein 1 family.</text>
</comment>
<sequence length="428" mass="48039">MKTRRIAALCMCAVMTASLAACGGSGDKGASEGGKDKGGKLSVMIWDNYQEPGLKEIIADFTEETGIEAELQVVQWNEYWTLLEAGAQGGEMPDVFWMHSNESQRYMSNEILLDLTDKALDSELVDMSKYPEEIKELYTYDGKVYGIPKDIDTIALWYNKTMFDEAGVDYPDETWTWDTVVENAKELTKEDGSQYGIAIRNDNNQEAYYNIVYDMGGEIISDDKKTSGYDDPNTIKAMQYIEKLIQDGSMPSMETMSENNPDILLKSGKSAMSFHGSWMVSTFKQEDYIKENCDCAVMPMDADSGRRVSIYNGLGWAAAANGDNTENAWKLIEYLGSEKAQQKQAELGITMSAWDGTSDTWAGCAPEFNLQAYLDMRDDMVVRPYSRNTVTWENRASEIFKDVYSGNMSMEDACKQAAEEMNETLSEE</sequence>
<dbReference type="Pfam" id="PF01547">
    <property type="entry name" value="SBP_bac_1"/>
    <property type="match status" value="1"/>
</dbReference>
<evidence type="ECO:0000313" key="6">
    <source>
        <dbReference type="EMBL" id="NDO69688.1"/>
    </source>
</evidence>
<keyword evidence="3" id="KW-0813">Transport</keyword>
<name>A0A9X5C8Q8_9FIRM</name>
<organism evidence="6 7">
    <name type="scientific">Schaedlerella arabinosiphila</name>
    <dbReference type="NCBI Taxonomy" id="2044587"/>
    <lineage>
        <taxon>Bacteria</taxon>
        <taxon>Bacillati</taxon>
        <taxon>Bacillota</taxon>
        <taxon>Clostridia</taxon>
        <taxon>Lachnospirales</taxon>
        <taxon>Lachnospiraceae</taxon>
        <taxon>Schaedlerella</taxon>
    </lineage>
</organism>
<dbReference type="PANTHER" id="PTHR43649">
    <property type="entry name" value="ARABINOSE-BINDING PROTEIN-RELATED"/>
    <property type="match status" value="1"/>
</dbReference>
<feature type="signal peptide" evidence="5">
    <location>
        <begin position="1"/>
        <end position="20"/>
    </location>
</feature>
<dbReference type="InterPro" id="IPR006059">
    <property type="entry name" value="SBP"/>
</dbReference>
<dbReference type="AlphaFoldDB" id="A0A9X5C8Q8"/>
<gene>
    <name evidence="6" type="ORF">FMM80_13765</name>
</gene>
<evidence type="ECO:0000256" key="3">
    <source>
        <dbReference type="ARBA" id="ARBA00022448"/>
    </source>
</evidence>
<reference evidence="6 7" key="1">
    <citation type="submission" date="2019-07" db="EMBL/GenBank/DDBJ databases">
        <title>Draft genome sequences of 15 bacterial species constituting the stable defined intestinal microbiota of the GM15 gnotobiotic mouse model.</title>
        <authorList>
            <person name="Elie C."/>
            <person name="Mathieu A."/>
            <person name="Saliou A."/>
            <person name="Darnaud M."/>
            <person name="Leulier F."/>
            <person name="Tamellini A."/>
        </authorList>
    </citation>
    <scope>NUCLEOTIDE SEQUENCE [LARGE SCALE GENOMIC DNA]</scope>
    <source>
        <strain evidence="7">ASF 502</strain>
    </source>
</reference>
<dbReference type="SUPFAM" id="SSF53850">
    <property type="entry name" value="Periplasmic binding protein-like II"/>
    <property type="match status" value="1"/>
</dbReference>